<dbReference type="InterPro" id="IPR036397">
    <property type="entry name" value="RNaseH_sf"/>
</dbReference>
<accession>A0A9W7I7W5</accession>
<proteinExistence type="predicted"/>
<dbReference type="InterPro" id="IPR044730">
    <property type="entry name" value="RNase_H-like_dom_plant"/>
</dbReference>
<dbReference type="OrthoDB" id="968799at2759"/>
<dbReference type="InterPro" id="IPR012337">
    <property type="entry name" value="RNaseH-like_sf"/>
</dbReference>
<organism evidence="2 3">
    <name type="scientific">Hibiscus trionum</name>
    <name type="common">Flower of an hour</name>
    <dbReference type="NCBI Taxonomy" id="183268"/>
    <lineage>
        <taxon>Eukaryota</taxon>
        <taxon>Viridiplantae</taxon>
        <taxon>Streptophyta</taxon>
        <taxon>Embryophyta</taxon>
        <taxon>Tracheophyta</taxon>
        <taxon>Spermatophyta</taxon>
        <taxon>Magnoliopsida</taxon>
        <taxon>eudicotyledons</taxon>
        <taxon>Gunneridae</taxon>
        <taxon>Pentapetalae</taxon>
        <taxon>rosids</taxon>
        <taxon>malvids</taxon>
        <taxon>Malvales</taxon>
        <taxon>Malvaceae</taxon>
        <taxon>Malvoideae</taxon>
        <taxon>Hibiscus</taxon>
    </lineage>
</organism>
<dbReference type="CDD" id="cd06222">
    <property type="entry name" value="RNase_H_like"/>
    <property type="match status" value="1"/>
</dbReference>
<name>A0A9W7I7W5_HIBTR</name>
<protein>
    <recommendedName>
        <fullName evidence="1">RNase H type-1 domain-containing protein</fullName>
    </recommendedName>
</protein>
<evidence type="ECO:0000313" key="3">
    <source>
        <dbReference type="Proteomes" id="UP001165190"/>
    </source>
</evidence>
<feature type="domain" description="RNase H type-1" evidence="1">
    <location>
        <begin position="32"/>
        <end position="152"/>
    </location>
</feature>
<dbReference type="GO" id="GO:0003676">
    <property type="term" value="F:nucleic acid binding"/>
    <property type="evidence" value="ECO:0007669"/>
    <property type="project" value="InterPro"/>
</dbReference>
<dbReference type="Gene3D" id="3.30.420.10">
    <property type="entry name" value="Ribonuclease H-like superfamily/Ribonuclease H"/>
    <property type="match status" value="1"/>
</dbReference>
<dbReference type="GO" id="GO:0004523">
    <property type="term" value="F:RNA-DNA hybrid ribonuclease activity"/>
    <property type="evidence" value="ECO:0007669"/>
    <property type="project" value="InterPro"/>
</dbReference>
<dbReference type="Pfam" id="PF13456">
    <property type="entry name" value="RVT_3"/>
    <property type="match status" value="1"/>
</dbReference>
<dbReference type="AlphaFoldDB" id="A0A9W7I7W5"/>
<dbReference type="SUPFAM" id="SSF53098">
    <property type="entry name" value="Ribonuclease H-like"/>
    <property type="match status" value="1"/>
</dbReference>
<gene>
    <name evidence="2" type="ORF">HRI_002628100</name>
</gene>
<reference evidence="2" key="1">
    <citation type="submission" date="2023-05" db="EMBL/GenBank/DDBJ databases">
        <title>Genome and transcriptome analyses reveal genes involved in the formation of fine ridges on petal epidermal cells in Hibiscus trionum.</title>
        <authorList>
            <person name="Koshimizu S."/>
            <person name="Masuda S."/>
            <person name="Ishii T."/>
            <person name="Shirasu K."/>
            <person name="Hoshino A."/>
            <person name="Arita M."/>
        </authorList>
    </citation>
    <scope>NUCLEOTIDE SEQUENCE</scope>
    <source>
        <strain evidence="2">Hamamatsu line</strain>
    </source>
</reference>
<dbReference type="PANTHER" id="PTHR47074:SF48">
    <property type="entry name" value="POLYNUCLEOTIDYL TRANSFERASE, RIBONUCLEASE H-LIKE SUPERFAMILY PROTEIN"/>
    <property type="match status" value="1"/>
</dbReference>
<keyword evidence="3" id="KW-1185">Reference proteome</keyword>
<evidence type="ECO:0000313" key="2">
    <source>
        <dbReference type="EMBL" id="GMI89588.1"/>
    </source>
</evidence>
<sequence>MELNVLSSRLAPRPSDFSRTWVSSPPSLCKINVDANFKPTEFVAGLGAVILDEEGHILGAQCSLANHVPPVFAAESLAARWGLRFAHDLGIRQVILEGDALTIIKKLQMREEDLSEISAIIYDTKSLARDFQEFQLSFIPRSGNRVAHAFINERFSLSKDHAWIEEAPDHILALIDEDRRYSDPP</sequence>
<dbReference type="Proteomes" id="UP001165190">
    <property type="component" value="Unassembled WGS sequence"/>
</dbReference>
<dbReference type="InterPro" id="IPR002156">
    <property type="entry name" value="RNaseH_domain"/>
</dbReference>
<dbReference type="EMBL" id="BSYR01000023">
    <property type="protein sequence ID" value="GMI89588.1"/>
    <property type="molecule type" value="Genomic_DNA"/>
</dbReference>
<dbReference type="InterPro" id="IPR052929">
    <property type="entry name" value="RNase_H-like_EbsB-rel"/>
</dbReference>
<dbReference type="PANTHER" id="PTHR47074">
    <property type="entry name" value="BNAC02G40300D PROTEIN"/>
    <property type="match status" value="1"/>
</dbReference>
<evidence type="ECO:0000259" key="1">
    <source>
        <dbReference type="Pfam" id="PF13456"/>
    </source>
</evidence>
<comment type="caution">
    <text evidence="2">The sequence shown here is derived from an EMBL/GenBank/DDBJ whole genome shotgun (WGS) entry which is preliminary data.</text>
</comment>